<dbReference type="AlphaFoldDB" id="C5L611"/>
<evidence type="ECO:0000313" key="1">
    <source>
        <dbReference type="EMBL" id="EER07830.1"/>
    </source>
</evidence>
<dbReference type="GeneID" id="9043040"/>
<proteinExistence type="predicted"/>
<reference evidence="1 2" key="1">
    <citation type="submission" date="2008-07" db="EMBL/GenBank/DDBJ databases">
        <authorList>
            <person name="El-Sayed N."/>
            <person name="Caler E."/>
            <person name="Inman J."/>
            <person name="Amedeo P."/>
            <person name="Hass B."/>
            <person name="Wortman J."/>
        </authorList>
    </citation>
    <scope>NUCLEOTIDE SEQUENCE [LARGE SCALE GENOMIC DNA]</scope>
    <source>
        <strain evidence="2">ATCC 50983 / TXsc</strain>
    </source>
</reference>
<keyword evidence="2" id="KW-1185">Reference proteome</keyword>
<gene>
    <name evidence="1" type="ORF">Pmar_PMAR012147</name>
</gene>
<evidence type="ECO:0000313" key="2">
    <source>
        <dbReference type="Proteomes" id="UP000007800"/>
    </source>
</evidence>
<dbReference type="EMBL" id="GG679668">
    <property type="protein sequence ID" value="EER07830.1"/>
    <property type="molecule type" value="Genomic_DNA"/>
</dbReference>
<dbReference type="RefSeq" id="XP_002776014.1">
    <property type="nucleotide sequence ID" value="XM_002775968.1"/>
</dbReference>
<sequence length="64" mass="7035">MEEAMANRFLGKGGTKDALYIGATRAPGKRGLWEQTREMRVVWSGWASTEGLHTEEPAGIAEDL</sequence>
<organism evidence="2">
    <name type="scientific">Perkinsus marinus (strain ATCC 50983 / TXsc)</name>
    <dbReference type="NCBI Taxonomy" id="423536"/>
    <lineage>
        <taxon>Eukaryota</taxon>
        <taxon>Sar</taxon>
        <taxon>Alveolata</taxon>
        <taxon>Perkinsozoa</taxon>
        <taxon>Perkinsea</taxon>
        <taxon>Perkinsida</taxon>
        <taxon>Perkinsidae</taxon>
        <taxon>Perkinsus</taxon>
    </lineage>
</organism>
<accession>C5L611</accession>
<protein>
    <submittedName>
        <fullName evidence="1">Uncharacterized protein</fullName>
    </submittedName>
</protein>
<dbReference type="Proteomes" id="UP000007800">
    <property type="component" value="Unassembled WGS sequence"/>
</dbReference>
<name>C5L611_PERM5</name>
<dbReference type="InParanoid" id="C5L611"/>